<organism evidence="1 2">
    <name type="scientific">Vararia minispora EC-137</name>
    <dbReference type="NCBI Taxonomy" id="1314806"/>
    <lineage>
        <taxon>Eukaryota</taxon>
        <taxon>Fungi</taxon>
        <taxon>Dikarya</taxon>
        <taxon>Basidiomycota</taxon>
        <taxon>Agaricomycotina</taxon>
        <taxon>Agaricomycetes</taxon>
        <taxon>Russulales</taxon>
        <taxon>Lachnocladiaceae</taxon>
        <taxon>Vararia</taxon>
    </lineage>
</organism>
<accession>A0ACB8QFE2</accession>
<dbReference type="EMBL" id="MU273624">
    <property type="protein sequence ID" value="KAI0030402.1"/>
    <property type="molecule type" value="Genomic_DNA"/>
</dbReference>
<gene>
    <name evidence="1" type="ORF">K488DRAFT_87816</name>
</gene>
<evidence type="ECO:0000313" key="1">
    <source>
        <dbReference type="EMBL" id="KAI0030402.1"/>
    </source>
</evidence>
<reference evidence="1" key="1">
    <citation type="submission" date="2021-02" db="EMBL/GenBank/DDBJ databases">
        <authorList>
            <consortium name="DOE Joint Genome Institute"/>
            <person name="Ahrendt S."/>
            <person name="Looney B.P."/>
            <person name="Miyauchi S."/>
            <person name="Morin E."/>
            <person name="Drula E."/>
            <person name="Courty P.E."/>
            <person name="Chicoki N."/>
            <person name="Fauchery L."/>
            <person name="Kohler A."/>
            <person name="Kuo A."/>
            <person name="Labutti K."/>
            <person name="Pangilinan J."/>
            <person name="Lipzen A."/>
            <person name="Riley R."/>
            <person name="Andreopoulos W."/>
            <person name="He G."/>
            <person name="Johnson J."/>
            <person name="Barry K.W."/>
            <person name="Grigoriev I.V."/>
            <person name="Nagy L."/>
            <person name="Hibbett D."/>
            <person name="Henrissat B."/>
            <person name="Matheny P.B."/>
            <person name="Labbe J."/>
            <person name="Martin F."/>
        </authorList>
    </citation>
    <scope>NUCLEOTIDE SEQUENCE</scope>
    <source>
        <strain evidence="1">EC-137</strain>
    </source>
</reference>
<keyword evidence="2" id="KW-1185">Reference proteome</keyword>
<protein>
    <submittedName>
        <fullName evidence="1">Major facilitator superfamily domain-containing protein</fullName>
    </submittedName>
</protein>
<proteinExistence type="predicted"/>
<dbReference type="Proteomes" id="UP000814128">
    <property type="component" value="Unassembled WGS sequence"/>
</dbReference>
<evidence type="ECO:0000313" key="2">
    <source>
        <dbReference type="Proteomes" id="UP000814128"/>
    </source>
</evidence>
<name>A0ACB8QFE2_9AGAM</name>
<reference evidence="1" key="2">
    <citation type="journal article" date="2022" name="New Phytol.">
        <title>Evolutionary transition to the ectomycorrhizal habit in the genomes of a hyperdiverse lineage of mushroom-forming fungi.</title>
        <authorList>
            <person name="Looney B."/>
            <person name="Miyauchi S."/>
            <person name="Morin E."/>
            <person name="Drula E."/>
            <person name="Courty P.E."/>
            <person name="Kohler A."/>
            <person name="Kuo A."/>
            <person name="LaButti K."/>
            <person name="Pangilinan J."/>
            <person name="Lipzen A."/>
            <person name="Riley R."/>
            <person name="Andreopoulos W."/>
            <person name="He G."/>
            <person name="Johnson J."/>
            <person name="Nolan M."/>
            <person name="Tritt A."/>
            <person name="Barry K.W."/>
            <person name="Grigoriev I.V."/>
            <person name="Nagy L.G."/>
            <person name="Hibbett D."/>
            <person name="Henrissat B."/>
            <person name="Matheny P.B."/>
            <person name="Labbe J."/>
            <person name="Martin F.M."/>
        </authorList>
    </citation>
    <scope>NUCLEOTIDE SEQUENCE</scope>
    <source>
        <strain evidence="1">EC-137</strain>
    </source>
</reference>
<comment type="caution">
    <text evidence="1">The sequence shown here is derived from an EMBL/GenBank/DDBJ whole genome shotgun (WGS) entry which is preliminary data.</text>
</comment>
<sequence length="600" mass="63634">MGQDAVGGKFGARRLVVLVTSALVALSSGTNYVVSAYAPQLGSRLRLTHTQLNVFSIAGNVGVYTSGPISGRIMDTKGSRPLLIIASIALLCGYLGIRSLFDRGLDDGEHLSRAHLALLVFCSYLTGVGSNSGMTSATNSTAKTFSDSARAVVVGIVMSGFGFSAFFFSTLSHILFPGNTSDFLLVLALGTALPMVLGFFFVRPLPLPPSISVTSTERGAGASYRRVSFDAAPAALRASSQTRLLSSPVPSSVHDEDDEPTMDAVYTEFSHPPPSRGSSVVRPLAESVQLSLAAETLPHRSRSRARHEVYFEKAPEGRGVDVHGFALTRSVDFWIACSLNVLFSGTGIMYINNVGSIAQALFSQGNPAYDPVAAATWQAAQVSAISLMNFAGRILVGIAADVAKSRFHAPRSYCMTLVACLFVLSQLILITTKDVTRLWIASACLGLAYGGLFGLLPTLCIEWFGLAHFSENWGYVSLFPVIGGNLFSLMFGRNLDAHSSTASLASPVSPSDSVPTSLPAFAALASRLGTRGGLPAGDGPQCFDGRACYVQCLYVTLAACVLATALSVLAGRRDWAHRRSRAGLREEVLWEDEEEGGESD</sequence>